<evidence type="ECO:0000313" key="4">
    <source>
        <dbReference type="EMBL" id="MET3732842.1"/>
    </source>
</evidence>
<keyword evidence="4" id="KW-0689">Ribosomal protein</keyword>
<evidence type="ECO:0000256" key="1">
    <source>
        <dbReference type="ARBA" id="ARBA00022729"/>
    </source>
</evidence>
<proteinExistence type="predicted"/>
<evidence type="ECO:0000256" key="2">
    <source>
        <dbReference type="SAM" id="SignalP"/>
    </source>
</evidence>
<dbReference type="Proteomes" id="UP001549146">
    <property type="component" value="Unassembled WGS sequence"/>
</dbReference>
<dbReference type="InterPro" id="IPR013320">
    <property type="entry name" value="ConA-like_dom_sf"/>
</dbReference>
<dbReference type="PROSITE" id="PS50060">
    <property type="entry name" value="MAM_2"/>
    <property type="match status" value="1"/>
</dbReference>
<comment type="caution">
    <text evidence="4">The sequence shown here is derived from an EMBL/GenBank/DDBJ whole genome shotgun (WGS) entry which is preliminary data.</text>
</comment>
<dbReference type="Gene3D" id="2.60.120.380">
    <property type="match status" value="1"/>
</dbReference>
<feature type="domain" description="MAM" evidence="3">
    <location>
        <begin position="74"/>
        <end position="243"/>
    </location>
</feature>
<feature type="chain" id="PRO_5046789431" evidence="2">
    <location>
        <begin position="26"/>
        <end position="1623"/>
    </location>
</feature>
<dbReference type="SUPFAM" id="SSF49899">
    <property type="entry name" value="Concanavalin A-like lectins/glucanases"/>
    <property type="match status" value="1"/>
</dbReference>
<dbReference type="GO" id="GO:0005840">
    <property type="term" value="C:ribosome"/>
    <property type="evidence" value="ECO:0007669"/>
    <property type="project" value="UniProtKB-KW"/>
</dbReference>
<evidence type="ECO:0000259" key="3">
    <source>
        <dbReference type="PROSITE" id="PS50060"/>
    </source>
</evidence>
<keyword evidence="5" id="KW-1185">Reference proteome</keyword>
<sequence length="1623" mass="175585">MRKHLFSRHKLILFMSVIFSSMLLANPMNSWEKIKTNQWLDSQLNVGLNIFSGWNSNQFFGTFDEGCTITTFPFNETFEADSASRICWTNEYVVGTSNWIYRAGSSGSGTGAHRTSHGGVLNASFSQSSQTANQTRLVSPMFDFTDRVESKLSFWYVNPTWGSDQSQLRVFYKTSADGAWTLIPGAEYISNVTAWTQVTLNLPESDDASEYYIAFEGINDYSYGIGVDDVKVESTQFAEGCLNDYYGMYPELVYFPNCIGHYEPITADAWGAEYALVNLIGGQTYYFKSSIETNIVTIANFAGNTVLKAGVGQVEFTPTATGNYRFLAHDDESCDDSSIQRMKLVKCGTITPISAPNYPCVKGDGIIGEVQDGFGINAEYRVADDFVVDEGFNLTVRQMTFDVLSSTAITQGTFNIRASENGSPGEILHTITLSAESSVLHNAGYGLKGYHVTFNLTTPIVLNSGTYWIEPEFLNTNSSTVYWQVNENGTTGGYVQFSEDFGDTWGEDFSVQSQAVFFIAGECGCLATDVPYLQDFTSAVVPGMPECTTVVNAGTGNNWATVNYTTTTNGFSGKVLRYSWNTNNAANSWFFTQGLNLEEGVTYQISYDYGAAGFSESMKVMFGNSNTPSGMTNLIADYPSFSHGKTSDTKTFTPSATGVYYVGFNAYSARDMFYLHLDNILIDVVPEEPVEGCLSTPNGAWPEFAQTPVCNGVPNLITDEGYFGEYSIINVVAGTEYTFSTDIETAYITIANSNATEILATGTGSLVWTAETTGTVRFITHENEDCLSSENLVSRMVACGEFVPYDPCAPEHDGLGNNGVGMVHSATAHYVVANDFNVLANTQFEINSVTARVVTQGGLPTTFEAMFFEGETGVGAQIGEAILGITPTSITPAGEFGNTGFTTYEVVLTFDEPLVFEATETEDKKYWIGLSGTPSTTNNNIFWVSYVYNLEDTLPTWQSANGGSTWSLYVSNGRNYEGIMSIDGTCSELEQPQEGCLEAEYGAYPEEAFTPACIGIPESITEGDIGWFGEYSIVNVTEGTEYVFSTDVATAFITIADGAGEIVFTTGTGSVTWTATLTGAIRYYTHENEDCLASEEWVDRMVTCGEIVPPPANDDCENAITVACGDSVTGSTVTATNSGGNSAGDVFYTFTGTGVAQNVTLSLCDSDFDTVLRVFTDCTLATEIAFNDDECGTRSELTFESDGTSTYYIMVEGWSITTGNYVLDVTCEDLDEEEPTEGCLEAENGAYPSTAYTPSCYGIPESITGGDWGWFGEYSLVNVTAGTEYIFSTDVATAFITISDEDGLVAYTTGTGTVTWTATATETIRYYTHENEDCLGSQNWVDRMVQCGEIVPPPPYDPCAPIHTGIATNGVGFVNNGADNYMAANDFNVLANAQFEVEKFTINVVTLGGAPTTFDMMFFEGDTAVGAQFGETLTSITPSSITENGTFGSTGYPVYSVEFTLPNTVIFPATATADKKYWVGISGQPTAAGNPVYWVSSDYVYTDTLPTYQSANGGATFDLFVSSTGATVEGDMIIDGECATLGLSDMSGAKFAYYPNPVKDVLNITTAKGIEKVEVFNLAGQSVMANGKVLNGQVNVSALTSGSYVFRVTLEGGHVETFKVIKK</sequence>
<dbReference type="InterPro" id="IPR026444">
    <property type="entry name" value="Secre_tail"/>
</dbReference>
<dbReference type="EMBL" id="JBEPMO010000020">
    <property type="protein sequence ID" value="MET3732842.1"/>
    <property type="molecule type" value="Genomic_DNA"/>
</dbReference>
<feature type="signal peptide" evidence="2">
    <location>
        <begin position="1"/>
        <end position="25"/>
    </location>
</feature>
<dbReference type="Gene3D" id="2.60.120.200">
    <property type="match status" value="2"/>
</dbReference>
<dbReference type="NCBIfam" id="TIGR04183">
    <property type="entry name" value="Por_Secre_tail"/>
    <property type="match status" value="1"/>
</dbReference>
<gene>
    <name evidence="4" type="ORF">ABID46_002433</name>
</gene>
<name>A0ABV2LZ80_9FLAO</name>
<keyword evidence="1 2" id="KW-0732">Signal</keyword>
<accession>A0ABV2LZ80</accession>
<dbReference type="RefSeq" id="WP_354510449.1">
    <property type="nucleotide sequence ID" value="NZ_JBEPMO010000020.1"/>
</dbReference>
<reference evidence="4 5" key="1">
    <citation type="submission" date="2024-06" db="EMBL/GenBank/DDBJ databases">
        <title>Genomic Encyclopedia of Type Strains, Phase IV (KMG-IV): sequencing the most valuable type-strain genomes for metagenomic binning, comparative biology and taxonomic classification.</title>
        <authorList>
            <person name="Goeker M."/>
        </authorList>
    </citation>
    <scope>NUCLEOTIDE SEQUENCE [LARGE SCALE GENOMIC DNA]</scope>
    <source>
        <strain evidence="4 5">DSM 29388</strain>
    </source>
</reference>
<dbReference type="InterPro" id="IPR000998">
    <property type="entry name" value="MAM_dom"/>
</dbReference>
<dbReference type="Pfam" id="PF00629">
    <property type="entry name" value="MAM"/>
    <property type="match status" value="1"/>
</dbReference>
<evidence type="ECO:0000313" key="5">
    <source>
        <dbReference type="Proteomes" id="UP001549146"/>
    </source>
</evidence>
<keyword evidence="4" id="KW-0687">Ribonucleoprotein</keyword>
<dbReference type="Pfam" id="PF18962">
    <property type="entry name" value="Por_Secre_tail"/>
    <property type="match status" value="1"/>
</dbReference>
<organism evidence="4 5">
    <name type="scientific">Moheibacter stercoris</name>
    <dbReference type="NCBI Taxonomy" id="1628251"/>
    <lineage>
        <taxon>Bacteria</taxon>
        <taxon>Pseudomonadati</taxon>
        <taxon>Bacteroidota</taxon>
        <taxon>Flavobacteriia</taxon>
        <taxon>Flavobacteriales</taxon>
        <taxon>Weeksellaceae</taxon>
        <taxon>Moheibacter</taxon>
    </lineage>
</organism>
<protein>
    <submittedName>
        <fullName evidence="4">Ribosomal protein S11</fullName>
    </submittedName>
</protein>